<dbReference type="CDD" id="cd00130">
    <property type="entry name" value="PAS"/>
    <property type="match status" value="1"/>
</dbReference>
<dbReference type="InterPro" id="IPR001789">
    <property type="entry name" value="Sig_transdc_resp-reg_receiver"/>
</dbReference>
<keyword evidence="4 10" id="KW-0597">Phosphoprotein</keyword>
<evidence type="ECO:0000259" key="13">
    <source>
        <dbReference type="PROSITE" id="PS50110"/>
    </source>
</evidence>
<dbReference type="PROSITE" id="PS50110">
    <property type="entry name" value="RESPONSE_REGULATORY"/>
    <property type="match status" value="1"/>
</dbReference>
<feature type="modified residue" description="4-aspartylphosphate" evidence="10">
    <location>
        <position position="684"/>
    </location>
</feature>
<dbReference type="InterPro" id="IPR005467">
    <property type="entry name" value="His_kinase_dom"/>
</dbReference>
<dbReference type="InterPro" id="IPR003594">
    <property type="entry name" value="HATPase_dom"/>
</dbReference>
<dbReference type="SUPFAM" id="SSF52172">
    <property type="entry name" value="CheY-like"/>
    <property type="match status" value="1"/>
</dbReference>
<dbReference type="CDD" id="cd00082">
    <property type="entry name" value="HisKA"/>
    <property type="match status" value="1"/>
</dbReference>
<keyword evidence="6" id="KW-0547">Nucleotide-binding</keyword>
<proteinExistence type="predicted"/>
<evidence type="ECO:0000259" key="14">
    <source>
        <dbReference type="PROSITE" id="PS50112"/>
    </source>
</evidence>
<dbReference type="InterPro" id="IPR000014">
    <property type="entry name" value="PAS"/>
</dbReference>
<dbReference type="PROSITE" id="PS50109">
    <property type="entry name" value="HIS_KIN"/>
    <property type="match status" value="1"/>
</dbReference>
<protein>
    <recommendedName>
        <fullName evidence="3">histidine kinase</fullName>
        <ecNumber evidence="3">2.7.13.3</ecNumber>
    </recommendedName>
</protein>
<evidence type="ECO:0000256" key="11">
    <source>
        <dbReference type="SAM" id="Phobius"/>
    </source>
</evidence>
<dbReference type="Pfam" id="PF02518">
    <property type="entry name" value="HATPase_c"/>
    <property type="match status" value="1"/>
</dbReference>
<evidence type="ECO:0000259" key="16">
    <source>
        <dbReference type="PROSITE" id="PS50885"/>
    </source>
</evidence>
<feature type="domain" description="Response regulatory" evidence="13">
    <location>
        <begin position="635"/>
        <end position="751"/>
    </location>
</feature>
<evidence type="ECO:0000256" key="6">
    <source>
        <dbReference type="ARBA" id="ARBA00022741"/>
    </source>
</evidence>
<dbReference type="SUPFAM" id="SSF55874">
    <property type="entry name" value="ATPase domain of HSP90 chaperone/DNA topoisomerase II/histidine kinase"/>
    <property type="match status" value="1"/>
</dbReference>
<dbReference type="NCBIfam" id="TIGR00229">
    <property type="entry name" value="sensory_box"/>
    <property type="match status" value="1"/>
</dbReference>
<evidence type="ECO:0000259" key="12">
    <source>
        <dbReference type="PROSITE" id="PS50109"/>
    </source>
</evidence>
<evidence type="ECO:0000256" key="4">
    <source>
        <dbReference type="ARBA" id="ARBA00022553"/>
    </source>
</evidence>
<keyword evidence="8" id="KW-0067">ATP-binding</keyword>
<reference evidence="17 18" key="1">
    <citation type="submission" date="2019-03" db="EMBL/GenBank/DDBJ databases">
        <title>Metabolic reconstructions from genomes of highly enriched 'Candidatus Accumulibacter' and 'Candidatus Competibacter' bioreactor populations.</title>
        <authorList>
            <person name="Annavajhala M.K."/>
            <person name="Welles L."/>
            <person name="Abbas B."/>
            <person name="Sorokin D."/>
            <person name="Park H."/>
            <person name="Van Loosdrecht M."/>
            <person name="Chandran K."/>
        </authorList>
    </citation>
    <scope>NUCLEOTIDE SEQUENCE [LARGE SCALE GENOMIC DNA]</scope>
    <source>
        <strain evidence="17 18">SBR_G</strain>
    </source>
</reference>
<keyword evidence="5" id="KW-0808">Transferase</keyword>
<feature type="domain" description="Histidine kinase" evidence="12">
    <location>
        <begin position="402"/>
        <end position="615"/>
    </location>
</feature>
<dbReference type="InterPro" id="IPR011006">
    <property type="entry name" value="CheY-like_superfamily"/>
</dbReference>
<evidence type="ECO:0000313" key="18">
    <source>
        <dbReference type="Proteomes" id="UP000760480"/>
    </source>
</evidence>
<dbReference type="InterPro" id="IPR036890">
    <property type="entry name" value="HATPase_C_sf"/>
</dbReference>
<keyword evidence="9" id="KW-0902">Two-component regulatory system</keyword>
<dbReference type="PROSITE" id="PS50885">
    <property type="entry name" value="HAMP"/>
    <property type="match status" value="1"/>
</dbReference>
<dbReference type="InterPro" id="IPR000700">
    <property type="entry name" value="PAS-assoc_C"/>
</dbReference>
<dbReference type="Pfam" id="PF00672">
    <property type="entry name" value="HAMP"/>
    <property type="match status" value="1"/>
</dbReference>
<evidence type="ECO:0000256" key="8">
    <source>
        <dbReference type="ARBA" id="ARBA00022840"/>
    </source>
</evidence>
<keyword evidence="11" id="KW-0472">Membrane</keyword>
<dbReference type="SMART" id="SM00388">
    <property type="entry name" value="HisKA"/>
    <property type="match status" value="1"/>
</dbReference>
<dbReference type="InterPro" id="IPR003661">
    <property type="entry name" value="HisK_dim/P_dom"/>
</dbReference>
<evidence type="ECO:0000256" key="1">
    <source>
        <dbReference type="ARBA" id="ARBA00000085"/>
    </source>
</evidence>
<keyword evidence="11" id="KW-1133">Transmembrane helix</keyword>
<dbReference type="CDD" id="cd06225">
    <property type="entry name" value="HAMP"/>
    <property type="match status" value="1"/>
</dbReference>
<dbReference type="SUPFAM" id="SSF47384">
    <property type="entry name" value="Homodimeric domain of signal transducing histidine kinase"/>
    <property type="match status" value="1"/>
</dbReference>
<feature type="transmembrane region" description="Helical" evidence="11">
    <location>
        <begin position="173"/>
        <end position="194"/>
    </location>
</feature>
<comment type="subcellular location">
    <subcellularLocation>
        <location evidence="2">Membrane</location>
    </subcellularLocation>
</comment>
<dbReference type="SMART" id="SM00304">
    <property type="entry name" value="HAMP"/>
    <property type="match status" value="1"/>
</dbReference>
<sequence length="765" mass="83517">MLLMLGFAAILSAVNLLYHVPRAERVAQNNASRQFAQDMSRLQSTLEYLLLKGELVIAQHEVSVLAHNHGYRLVILVDDQQKIIASTQRILLGQPVTTSVPSYDAERAAKAIHTRRAQTALNPAGDLLFGYVGVLLGRRGEELKPSRSGTIFLTYDLSGARSEARTQVLDQSLYWAGWVTALALVIWLVLHFLLTRRTTLLVKTAERLASGDLDARSALRGRDELGRLSRAFDAMATQISRTQTQLKNDIEERVRMLRALEDSEAQYRSMFNASIDGLMLWSADGVLVDINPALWRMYGDAREDFIALAPGKFIGPTSNAELLRPVDDGQALHIDISDTRKDGSALELEVHAVPMQYQGKPHVLVIARDITEKKQAVEHMARQREALHQREKLAALGSLLAGVSHELNNPLSVVVGRAIMLEGEIVDSEVRDKIRKIRQAAERGARIVKTFLAIARQQPPERKPVALNGVLEAAVELMGYGLRTADIAVTLDLDPKLPELSADADQLAQVFTNLLANAQQALLEVAPPRRLMIASRWVQSAGTVHITFTDNGPGIPEAVRSRIFEPFYTSKPVGVGTGIGLSFSYGVIVAHGGRIALESPSTGGARFIVILPLVPTTPAPDPDPAPILADAPSRAILIVDDERDIAEMLGELLTAAGHRVDMAASGNQALRRLAQRSYDAVLSDLKMPDLDGPGLYRRLQQTHPHLLDRVIFISGDTLGMGASEFLAQTGRPLLEKPFVPAEVLRLVEQLLKAPALAQAGSPPVG</sequence>
<dbReference type="Gene3D" id="1.10.287.130">
    <property type="match status" value="1"/>
</dbReference>
<dbReference type="InterPro" id="IPR004358">
    <property type="entry name" value="Sig_transdc_His_kin-like_C"/>
</dbReference>
<dbReference type="Pfam" id="PF00512">
    <property type="entry name" value="HisKA"/>
    <property type="match status" value="1"/>
</dbReference>
<name>A0ABX1TS81_9GAMM</name>
<dbReference type="Pfam" id="PF00072">
    <property type="entry name" value="Response_reg"/>
    <property type="match status" value="1"/>
</dbReference>
<feature type="domain" description="PAC" evidence="15">
    <location>
        <begin position="332"/>
        <end position="382"/>
    </location>
</feature>
<dbReference type="Gene3D" id="3.40.50.2300">
    <property type="match status" value="1"/>
</dbReference>
<dbReference type="PROSITE" id="PS50113">
    <property type="entry name" value="PAC"/>
    <property type="match status" value="1"/>
</dbReference>
<accession>A0ABX1TS81</accession>
<dbReference type="InterPro" id="IPR036097">
    <property type="entry name" value="HisK_dim/P_sf"/>
</dbReference>
<dbReference type="Proteomes" id="UP000760480">
    <property type="component" value="Unassembled WGS sequence"/>
</dbReference>
<evidence type="ECO:0000256" key="10">
    <source>
        <dbReference type="PROSITE-ProRule" id="PRU00169"/>
    </source>
</evidence>
<dbReference type="PROSITE" id="PS50112">
    <property type="entry name" value="PAS"/>
    <property type="match status" value="1"/>
</dbReference>
<dbReference type="EC" id="2.7.13.3" evidence="3"/>
<evidence type="ECO:0000256" key="7">
    <source>
        <dbReference type="ARBA" id="ARBA00022777"/>
    </source>
</evidence>
<dbReference type="PRINTS" id="PR00344">
    <property type="entry name" value="BCTRLSENSOR"/>
</dbReference>
<dbReference type="SUPFAM" id="SSF55785">
    <property type="entry name" value="PYP-like sensor domain (PAS domain)"/>
    <property type="match status" value="1"/>
</dbReference>
<dbReference type="SMART" id="SM00387">
    <property type="entry name" value="HATPase_c"/>
    <property type="match status" value="1"/>
</dbReference>
<dbReference type="InterPro" id="IPR003660">
    <property type="entry name" value="HAMP_dom"/>
</dbReference>
<evidence type="ECO:0000256" key="9">
    <source>
        <dbReference type="ARBA" id="ARBA00023012"/>
    </source>
</evidence>
<comment type="catalytic activity">
    <reaction evidence="1">
        <text>ATP + protein L-histidine = ADP + protein N-phospho-L-histidine.</text>
        <dbReference type="EC" id="2.7.13.3"/>
    </reaction>
</comment>
<comment type="caution">
    <text evidence="17">The sequence shown here is derived from an EMBL/GenBank/DDBJ whole genome shotgun (WGS) entry which is preliminary data.</text>
</comment>
<dbReference type="Gene3D" id="6.10.340.10">
    <property type="match status" value="1"/>
</dbReference>
<dbReference type="SUPFAM" id="SSF158472">
    <property type="entry name" value="HAMP domain-like"/>
    <property type="match status" value="1"/>
</dbReference>
<dbReference type="Pfam" id="PF13426">
    <property type="entry name" value="PAS_9"/>
    <property type="match status" value="1"/>
</dbReference>
<feature type="domain" description="PAS" evidence="14">
    <location>
        <begin position="263"/>
        <end position="306"/>
    </location>
</feature>
<dbReference type="SMART" id="SM00091">
    <property type="entry name" value="PAS"/>
    <property type="match status" value="1"/>
</dbReference>
<feature type="domain" description="HAMP" evidence="16">
    <location>
        <begin position="192"/>
        <end position="244"/>
    </location>
</feature>
<keyword evidence="11" id="KW-0812">Transmembrane</keyword>
<evidence type="ECO:0000256" key="5">
    <source>
        <dbReference type="ARBA" id="ARBA00022679"/>
    </source>
</evidence>
<dbReference type="PANTHER" id="PTHR43065:SF46">
    <property type="entry name" value="C4-DICARBOXYLATE TRANSPORT SENSOR PROTEIN DCTB"/>
    <property type="match status" value="1"/>
</dbReference>
<dbReference type="EMBL" id="SPMZ01000066">
    <property type="protein sequence ID" value="NMQ20849.1"/>
    <property type="molecule type" value="Genomic_DNA"/>
</dbReference>
<dbReference type="Gene3D" id="3.30.450.20">
    <property type="entry name" value="PAS domain"/>
    <property type="match status" value="1"/>
</dbReference>
<keyword evidence="7 17" id="KW-0418">Kinase</keyword>
<dbReference type="Gene3D" id="3.30.565.10">
    <property type="entry name" value="Histidine kinase-like ATPase, C-terminal domain"/>
    <property type="match status" value="1"/>
</dbReference>
<dbReference type="InterPro" id="IPR035965">
    <property type="entry name" value="PAS-like_dom_sf"/>
</dbReference>
<evidence type="ECO:0000259" key="15">
    <source>
        <dbReference type="PROSITE" id="PS50113"/>
    </source>
</evidence>
<evidence type="ECO:0000313" key="17">
    <source>
        <dbReference type="EMBL" id="NMQ20849.1"/>
    </source>
</evidence>
<dbReference type="GO" id="GO:0016301">
    <property type="term" value="F:kinase activity"/>
    <property type="evidence" value="ECO:0007669"/>
    <property type="project" value="UniProtKB-KW"/>
</dbReference>
<evidence type="ECO:0000256" key="2">
    <source>
        <dbReference type="ARBA" id="ARBA00004370"/>
    </source>
</evidence>
<dbReference type="SMART" id="SM00448">
    <property type="entry name" value="REC"/>
    <property type="match status" value="1"/>
</dbReference>
<evidence type="ECO:0000256" key="3">
    <source>
        <dbReference type="ARBA" id="ARBA00012438"/>
    </source>
</evidence>
<dbReference type="PANTHER" id="PTHR43065">
    <property type="entry name" value="SENSOR HISTIDINE KINASE"/>
    <property type="match status" value="1"/>
</dbReference>
<keyword evidence="18" id="KW-1185">Reference proteome</keyword>
<gene>
    <name evidence="17" type="ORF">E4P82_17610</name>
</gene>
<organism evidence="17 18">
    <name type="scientific">Candidatus Competibacter phosphatis</name>
    <dbReference type="NCBI Taxonomy" id="221280"/>
    <lineage>
        <taxon>Bacteria</taxon>
        <taxon>Pseudomonadati</taxon>
        <taxon>Pseudomonadota</taxon>
        <taxon>Gammaproteobacteria</taxon>
        <taxon>Candidatus Competibacteraceae</taxon>
        <taxon>Candidatus Competibacter</taxon>
    </lineage>
</organism>